<reference evidence="1 2" key="1">
    <citation type="submission" date="2023-03" db="EMBL/GenBank/DDBJ databases">
        <authorList>
            <person name="Kaur S."/>
            <person name="Espinosa-Saiz D."/>
            <person name="Velazquez E."/>
            <person name="Menendez E."/>
            <person name="diCenzo G.C."/>
        </authorList>
    </citation>
    <scope>NUCLEOTIDE SEQUENCE [LARGE SCALE GENOMIC DNA]</scope>
    <source>
        <strain evidence="1 2">LMG 24692</strain>
    </source>
</reference>
<proteinExistence type="predicted"/>
<dbReference type="InterPro" id="IPR007804">
    <property type="entry name" value="GvpG"/>
</dbReference>
<evidence type="ECO:0000313" key="1">
    <source>
        <dbReference type="EMBL" id="WEX89725.1"/>
    </source>
</evidence>
<dbReference type="EMBL" id="CP120374">
    <property type="protein sequence ID" value="WEX89725.1"/>
    <property type="molecule type" value="Genomic_DNA"/>
</dbReference>
<dbReference type="Proteomes" id="UP001229355">
    <property type="component" value="Chromosome 2"/>
</dbReference>
<keyword evidence="2" id="KW-1185">Reference proteome</keyword>
<dbReference type="RefSeq" id="WP_280661696.1">
    <property type="nucleotide sequence ID" value="NZ_CP120374.1"/>
</dbReference>
<sequence length="83" mass="9272">MAVGLLSHVLLLPLAPARFALWTIDRVVDAAAEQHCGPAAIRRELAELARQLDEGLIDAEEFDRREDEILDRLDEGRKRGLIA</sequence>
<evidence type="ECO:0000313" key="2">
    <source>
        <dbReference type="Proteomes" id="UP001229355"/>
    </source>
</evidence>
<organism evidence="1 2">
    <name type="scientific">Sinorhizobium garamanticum</name>
    <dbReference type="NCBI Taxonomy" id="680247"/>
    <lineage>
        <taxon>Bacteria</taxon>
        <taxon>Pseudomonadati</taxon>
        <taxon>Pseudomonadota</taxon>
        <taxon>Alphaproteobacteria</taxon>
        <taxon>Hyphomicrobiales</taxon>
        <taxon>Rhizobiaceae</taxon>
        <taxon>Sinorhizobium/Ensifer group</taxon>
        <taxon>Sinorhizobium</taxon>
    </lineage>
</organism>
<accession>A0ABY8DJM9</accession>
<protein>
    <submittedName>
        <fullName evidence="1">Gas vesicle protein GvpG</fullName>
    </submittedName>
</protein>
<dbReference type="Pfam" id="PF05120">
    <property type="entry name" value="GvpG"/>
    <property type="match status" value="1"/>
</dbReference>
<gene>
    <name evidence="1" type="ORF">PZN02_005038</name>
</gene>
<name>A0ABY8DJM9_9HYPH</name>